<comment type="pathway">
    <text evidence="11">Cofactor biosynthesis; pyridoxine 5'-phosphate biosynthesis; pyridoxine 5'-phosphate from D-erythrose 4-phosphate: step 3/5.</text>
</comment>
<dbReference type="Pfam" id="PF00266">
    <property type="entry name" value="Aminotran_5"/>
    <property type="match status" value="1"/>
</dbReference>
<keyword evidence="15" id="KW-1185">Reference proteome</keyword>
<feature type="domain" description="Aminotransferase class V" evidence="13">
    <location>
        <begin position="6"/>
        <end position="350"/>
    </location>
</feature>
<evidence type="ECO:0000256" key="6">
    <source>
        <dbReference type="ARBA" id="ARBA00022898"/>
    </source>
</evidence>
<protein>
    <recommendedName>
        <fullName evidence="11">Phosphoserine aminotransferase</fullName>
        <ecNumber evidence="11">2.6.1.52</ecNumber>
    </recommendedName>
    <alternativeName>
        <fullName evidence="11">Phosphohydroxythreonine aminotransferase</fullName>
        <shortName evidence="11">PSAT</shortName>
    </alternativeName>
</protein>
<dbReference type="EC" id="2.6.1.52" evidence="11"/>
<feature type="binding site" evidence="11">
    <location>
        <position position="43"/>
    </location>
    <ligand>
        <name>L-glutamate</name>
        <dbReference type="ChEBI" id="CHEBI:29985"/>
    </ligand>
</feature>
<proteinExistence type="inferred from homology"/>
<dbReference type="InterPro" id="IPR000192">
    <property type="entry name" value="Aminotrans_V_dom"/>
</dbReference>
<dbReference type="SUPFAM" id="SSF53383">
    <property type="entry name" value="PLP-dependent transferases"/>
    <property type="match status" value="1"/>
</dbReference>
<dbReference type="Proteomes" id="UP001356170">
    <property type="component" value="Unassembled WGS sequence"/>
</dbReference>
<feature type="binding site" evidence="11">
    <location>
        <position position="196"/>
    </location>
    <ligand>
        <name>pyridoxal 5'-phosphate</name>
        <dbReference type="ChEBI" id="CHEBI:597326"/>
    </ligand>
</feature>
<evidence type="ECO:0000256" key="7">
    <source>
        <dbReference type="ARBA" id="ARBA00023096"/>
    </source>
</evidence>
<evidence type="ECO:0000259" key="13">
    <source>
        <dbReference type="Pfam" id="PF00266"/>
    </source>
</evidence>
<evidence type="ECO:0000256" key="10">
    <source>
        <dbReference type="ARBA" id="ARBA00049007"/>
    </source>
</evidence>
<dbReference type="Gene3D" id="3.90.1150.10">
    <property type="entry name" value="Aspartate Aminotransferase, domain 1"/>
    <property type="match status" value="1"/>
</dbReference>
<dbReference type="Gene3D" id="3.40.640.10">
    <property type="entry name" value="Type I PLP-dependent aspartate aminotransferase-like (Major domain)"/>
    <property type="match status" value="1"/>
</dbReference>
<dbReference type="HAMAP" id="MF_00160">
    <property type="entry name" value="SerC_aminotrans_5"/>
    <property type="match status" value="1"/>
</dbReference>
<organism evidence="14 15">
    <name type="scientific">Aquilutibacter rugosus</name>
    <dbReference type="NCBI Taxonomy" id="3115820"/>
    <lineage>
        <taxon>Bacteria</taxon>
        <taxon>Pseudomonadati</taxon>
        <taxon>Pseudomonadota</taxon>
        <taxon>Gammaproteobacteria</taxon>
        <taxon>Lysobacterales</taxon>
        <taxon>Lysobacteraceae</taxon>
        <taxon>Aquilutibacter</taxon>
    </lineage>
</organism>
<feature type="binding site" evidence="11">
    <location>
        <begin position="238"/>
        <end position="239"/>
    </location>
    <ligand>
        <name>pyridoxal 5'-phosphate</name>
        <dbReference type="ChEBI" id="CHEBI:597326"/>
    </ligand>
</feature>
<dbReference type="PIRSF" id="PIRSF000525">
    <property type="entry name" value="SerC"/>
    <property type="match status" value="1"/>
</dbReference>
<dbReference type="EMBL" id="JAZHBO010000002">
    <property type="protein sequence ID" value="MEF2156122.1"/>
    <property type="molecule type" value="Genomic_DNA"/>
</dbReference>
<keyword evidence="11" id="KW-0963">Cytoplasm</keyword>
<comment type="subcellular location">
    <subcellularLocation>
        <location evidence="11">Cytoplasm</location>
    </subcellularLocation>
</comment>
<dbReference type="PANTHER" id="PTHR43247:SF1">
    <property type="entry name" value="PHOSPHOSERINE AMINOTRANSFERASE"/>
    <property type="match status" value="1"/>
</dbReference>
<evidence type="ECO:0000256" key="1">
    <source>
        <dbReference type="ARBA" id="ARBA00005099"/>
    </source>
</evidence>
<feature type="binding site" evidence="11">
    <location>
        <position position="151"/>
    </location>
    <ligand>
        <name>pyridoxal 5'-phosphate</name>
        <dbReference type="ChEBI" id="CHEBI:597326"/>
    </ligand>
</feature>
<comment type="catalytic activity">
    <reaction evidence="10 11 12">
        <text>O-phospho-L-serine + 2-oxoglutarate = 3-phosphooxypyruvate + L-glutamate</text>
        <dbReference type="Rhea" id="RHEA:14329"/>
        <dbReference type="ChEBI" id="CHEBI:16810"/>
        <dbReference type="ChEBI" id="CHEBI:18110"/>
        <dbReference type="ChEBI" id="CHEBI:29985"/>
        <dbReference type="ChEBI" id="CHEBI:57524"/>
        <dbReference type="EC" id="2.6.1.52"/>
    </reaction>
</comment>
<comment type="function">
    <text evidence="11">Catalyzes the reversible conversion of 3-phosphohydroxypyruvate to phosphoserine and of 3-hydroxy-2-oxo-4-phosphonooxybutanoate to phosphohydroxythreonine.</text>
</comment>
<dbReference type="NCBIfam" id="NF003764">
    <property type="entry name" value="PRK05355.1"/>
    <property type="match status" value="1"/>
</dbReference>
<keyword evidence="4 11" id="KW-0028">Amino-acid biosynthesis</keyword>
<evidence type="ECO:0000256" key="4">
    <source>
        <dbReference type="ARBA" id="ARBA00022605"/>
    </source>
</evidence>
<dbReference type="InterPro" id="IPR022278">
    <property type="entry name" value="Pser_aminoTfrase"/>
</dbReference>
<evidence type="ECO:0000256" key="8">
    <source>
        <dbReference type="ARBA" id="ARBA00023299"/>
    </source>
</evidence>
<evidence type="ECO:0000256" key="2">
    <source>
        <dbReference type="ARBA" id="ARBA00006904"/>
    </source>
</evidence>
<evidence type="ECO:0000256" key="12">
    <source>
        <dbReference type="RuleBase" id="RU004505"/>
    </source>
</evidence>
<keyword evidence="8 11" id="KW-0718">Serine biosynthesis</keyword>
<name>A0ABU7V041_9GAMM</name>
<evidence type="ECO:0000313" key="14">
    <source>
        <dbReference type="EMBL" id="MEF2156122.1"/>
    </source>
</evidence>
<dbReference type="GO" id="GO:0004648">
    <property type="term" value="F:O-phospho-L-serine:2-oxoglutarate aminotransferase activity"/>
    <property type="evidence" value="ECO:0007669"/>
    <property type="project" value="UniProtKB-EC"/>
</dbReference>
<sequence>MQTKPWNFSAGPSMLPPSVLRQAQRELLDWNGQGASVMELSHRGAPFMELARGIESDLRTLLAIPDNYRVLFTAGGATTIQALLALNFAAPNQRADYVVSGHWSQTALKQARPYVNVQIAAQPAPFDRSPDPAEWTWSRDSAFVHYTANETIHGIAQREVPILPADAPPLIADASSSIASEPMAIERLGAIYAGAQKNLGPVGISVLIVRNDLLEREGQPRADIFRYALQAERDSMLNTPPTFNWYLLGLTVRWMLEQGGTRAFRERNERKAHTLYEVIDGSDGFYRNNVQPDSRSIMNVPFFLPSADLDALFVQESQRLGFIGLKGHKAIGGIRASIYNAMPQEGVDALAELMTDFKRRHG</sequence>
<keyword evidence="5 11" id="KW-0808">Transferase</keyword>
<comment type="cofactor">
    <cofactor evidence="11">
        <name>pyridoxal 5'-phosphate</name>
        <dbReference type="ChEBI" id="CHEBI:597326"/>
    </cofactor>
    <text evidence="11">Binds 1 pyridoxal phosphate per subunit.</text>
</comment>
<dbReference type="NCBIfam" id="TIGR01364">
    <property type="entry name" value="serC_1"/>
    <property type="match status" value="1"/>
</dbReference>
<comment type="similarity">
    <text evidence="2 11">Belongs to the class-V pyridoxal-phosphate-dependent aminotransferase family. SerC subfamily.</text>
</comment>
<dbReference type="PANTHER" id="PTHR43247">
    <property type="entry name" value="PHOSPHOSERINE AMINOTRANSFERASE"/>
    <property type="match status" value="1"/>
</dbReference>
<dbReference type="InterPro" id="IPR020578">
    <property type="entry name" value="Aminotrans_V_PyrdxlP_BS"/>
</dbReference>
<feature type="modified residue" description="N6-(pyridoxal phosphate)lysine" evidence="11">
    <location>
        <position position="197"/>
    </location>
</feature>
<comment type="catalytic activity">
    <reaction evidence="9 11">
        <text>4-(phosphooxy)-L-threonine + 2-oxoglutarate = (R)-3-hydroxy-2-oxo-4-phosphooxybutanoate + L-glutamate</text>
        <dbReference type="Rhea" id="RHEA:16573"/>
        <dbReference type="ChEBI" id="CHEBI:16810"/>
        <dbReference type="ChEBI" id="CHEBI:29985"/>
        <dbReference type="ChEBI" id="CHEBI:58452"/>
        <dbReference type="ChEBI" id="CHEBI:58538"/>
        <dbReference type="EC" id="2.6.1.52"/>
    </reaction>
</comment>
<keyword evidence="3 11" id="KW-0032">Aminotransferase</keyword>
<evidence type="ECO:0000256" key="3">
    <source>
        <dbReference type="ARBA" id="ARBA00022576"/>
    </source>
</evidence>
<feature type="binding site" evidence="11">
    <location>
        <begin position="77"/>
        <end position="78"/>
    </location>
    <ligand>
        <name>pyridoxal 5'-phosphate</name>
        <dbReference type="ChEBI" id="CHEBI:597326"/>
    </ligand>
</feature>
<dbReference type="RefSeq" id="WP_331688741.1">
    <property type="nucleotide sequence ID" value="NZ_JAZHBN010000001.1"/>
</dbReference>
<reference evidence="14 15" key="1">
    <citation type="submission" date="2024-01" db="EMBL/GenBank/DDBJ databases">
        <title>Novel species of the genus Luteimonas isolated from rivers.</title>
        <authorList>
            <person name="Lu H."/>
        </authorList>
    </citation>
    <scope>NUCLEOTIDE SEQUENCE [LARGE SCALE GENOMIC DNA]</scope>
    <source>
        <strain evidence="14 15">FXH3W</strain>
    </source>
</reference>
<comment type="subunit">
    <text evidence="11">Homodimer.</text>
</comment>
<accession>A0ABU7V041</accession>
<keyword evidence="7 11" id="KW-0664">Pyridoxine biosynthesis</keyword>
<comment type="pathway">
    <text evidence="1 11 12">Amino-acid biosynthesis; L-serine biosynthesis; L-serine from 3-phospho-D-glycerate: step 2/3.</text>
</comment>
<keyword evidence="6 11" id="KW-0663">Pyridoxal phosphate</keyword>
<comment type="caution">
    <text evidence="11">Lacks conserved residue(s) required for the propagation of feature annotation.</text>
</comment>
<dbReference type="PROSITE" id="PS00595">
    <property type="entry name" value="AA_TRANSFER_CLASS_5"/>
    <property type="match status" value="1"/>
</dbReference>
<feature type="binding site" evidence="11">
    <location>
        <position position="173"/>
    </location>
    <ligand>
        <name>pyridoxal 5'-phosphate</name>
        <dbReference type="ChEBI" id="CHEBI:597326"/>
    </ligand>
</feature>
<dbReference type="InterPro" id="IPR015421">
    <property type="entry name" value="PyrdxlP-dep_Trfase_major"/>
</dbReference>
<comment type="caution">
    <text evidence="14">The sequence shown here is derived from an EMBL/GenBank/DDBJ whole genome shotgun (WGS) entry which is preliminary data.</text>
</comment>
<dbReference type="InterPro" id="IPR015422">
    <property type="entry name" value="PyrdxlP-dep_Trfase_small"/>
</dbReference>
<evidence type="ECO:0000256" key="11">
    <source>
        <dbReference type="HAMAP-Rule" id="MF_00160"/>
    </source>
</evidence>
<feature type="binding site" evidence="11">
    <location>
        <position position="103"/>
    </location>
    <ligand>
        <name>pyridoxal 5'-phosphate</name>
        <dbReference type="ChEBI" id="CHEBI:597326"/>
    </ligand>
</feature>
<gene>
    <name evidence="11 14" type="primary">serC</name>
    <name evidence="14" type="ORF">V3390_07760</name>
</gene>
<evidence type="ECO:0000256" key="5">
    <source>
        <dbReference type="ARBA" id="ARBA00022679"/>
    </source>
</evidence>
<dbReference type="InterPro" id="IPR015424">
    <property type="entry name" value="PyrdxlP-dep_Trfase"/>
</dbReference>
<evidence type="ECO:0000313" key="15">
    <source>
        <dbReference type="Proteomes" id="UP001356170"/>
    </source>
</evidence>
<evidence type="ECO:0000256" key="9">
    <source>
        <dbReference type="ARBA" id="ARBA00047630"/>
    </source>
</evidence>